<dbReference type="EMBL" id="GBXM01052181">
    <property type="protein sequence ID" value="JAH56396.1"/>
    <property type="molecule type" value="Transcribed_RNA"/>
</dbReference>
<evidence type="ECO:0000313" key="1">
    <source>
        <dbReference type="EMBL" id="JAH56396.1"/>
    </source>
</evidence>
<sequence>MYTSVSECCLLFCKYLPFLTILRQLF</sequence>
<reference evidence="1" key="1">
    <citation type="submission" date="2014-11" db="EMBL/GenBank/DDBJ databases">
        <authorList>
            <person name="Amaro Gonzalez C."/>
        </authorList>
    </citation>
    <scope>NUCLEOTIDE SEQUENCE</scope>
</reference>
<dbReference type="AlphaFoldDB" id="A0A0E9TS65"/>
<reference evidence="1" key="2">
    <citation type="journal article" date="2015" name="Fish Shellfish Immunol.">
        <title>Early steps in the European eel (Anguilla anguilla)-Vibrio vulnificus interaction in the gills: Role of the RtxA13 toxin.</title>
        <authorList>
            <person name="Callol A."/>
            <person name="Pajuelo D."/>
            <person name="Ebbesson L."/>
            <person name="Teles M."/>
            <person name="MacKenzie S."/>
            <person name="Amaro C."/>
        </authorList>
    </citation>
    <scope>NUCLEOTIDE SEQUENCE</scope>
</reference>
<protein>
    <submittedName>
        <fullName evidence="1">Uncharacterized protein</fullName>
    </submittedName>
</protein>
<organism evidence="1">
    <name type="scientific">Anguilla anguilla</name>
    <name type="common">European freshwater eel</name>
    <name type="synonym">Muraena anguilla</name>
    <dbReference type="NCBI Taxonomy" id="7936"/>
    <lineage>
        <taxon>Eukaryota</taxon>
        <taxon>Metazoa</taxon>
        <taxon>Chordata</taxon>
        <taxon>Craniata</taxon>
        <taxon>Vertebrata</taxon>
        <taxon>Euteleostomi</taxon>
        <taxon>Actinopterygii</taxon>
        <taxon>Neopterygii</taxon>
        <taxon>Teleostei</taxon>
        <taxon>Anguilliformes</taxon>
        <taxon>Anguillidae</taxon>
        <taxon>Anguilla</taxon>
    </lineage>
</organism>
<accession>A0A0E9TS65</accession>
<proteinExistence type="predicted"/>
<name>A0A0E9TS65_ANGAN</name>